<dbReference type="CDD" id="cd04301">
    <property type="entry name" value="NAT_SF"/>
    <property type="match status" value="1"/>
</dbReference>
<evidence type="ECO:0000313" key="5">
    <source>
        <dbReference type="Proteomes" id="UP000553209"/>
    </source>
</evidence>
<dbReference type="PROSITE" id="PS51186">
    <property type="entry name" value="GNAT"/>
    <property type="match status" value="1"/>
</dbReference>
<dbReference type="Pfam" id="PF00583">
    <property type="entry name" value="Acetyltransf_1"/>
    <property type="match status" value="1"/>
</dbReference>
<keyword evidence="2" id="KW-0012">Acyltransferase</keyword>
<organism evidence="4 5">
    <name type="scientific">Nocardiopsis alborubida</name>
    <dbReference type="NCBI Taxonomy" id="146802"/>
    <lineage>
        <taxon>Bacteria</taxon>
        <taxon>Bacillati</taxon>
        <taxon>Actinomycetota</taxon>
        <taxon>Actinomycetes</taxon>
        <taxon>Streptosporangiales</taxon>
        <taxon>Nocardiopsidaceae</taxon>
        <taxon>Nocardiopsis</taxon>
    </lineage>
</organism>
<sequence>MLIRGAVPEDGPAVADVEVCSWRAAYPGIVPQDYLDAMDVGQRGDQWSDWIAGAVRPEAELLLAEDDGGAVAFACFAPVEGDGQTGGTAGPCELEAFFSVPEVWGSGINRRLIADVHRAVAEAGYTEAVLWALRDNPRARRFYAAHGWEADGTVTEEGPLNGAVLPRLRYRRGF</sequence>
<evidence type="ECO:0000313" key="4">
    <source>
        <dbReference type="EMBL" id="NKY97753.1"/>
    </source>
</evidence>
<dbReference type="PANTHER" id="PTHR43877">
    <property type="entry name" value="AMINOALKYLPHOSPHONATE N-ACETYLTRANSFERASE-RELATED-RELATED"/>
    <property type="match status" value="1"/>
</dbReference>
<gene>
    <name evidence="4" type="ORF">HGB44_08710</name>
</gene>
<keyword evidence="1 4" id="KW-0808">Transferase</keyword>
<evidence type="ECO:0000256" key="1">
    <source>
        <dbReference type="ARBA" id="ARBA00022679"/>
    </source>
</evidence>
<name>A0A7X6MDF9_9ACTN</name>
<dbReference type="EMBL" id="JAAXPG010000006">
    <property type="protein sequence ID" value="NKY97753.1"/>
    <property type="molecule type" value="Genomic_DNA"/>
</dbReference>
<evidence type="ECO:0000259" key="3">
    <source>
        <dbReference type="PROSITE" id="PS51186"/>
    </source>
</evidence>
<reference evidence="4 5" key="1">
    <citation type="submission" date="2020-04" db="EMBL/GenBank/DDBJ databases">
        <title>MicrobeNet Type strains.</title>
        <authorList>
            <person name="Nicholson A.C."/>
        </authorList>
    </citation>
    <scope>NUCLEOTIDE SEQUENCE [LARGE SCALE GENOMIC DNA]</scope>
    <source>
        <strain evidence="4 5">ATCC 23612</strain>
    </source>
</reference>
<dbReference type="RefSeq" id="WP_061078506.1">
    <property type="nucleotide sequence ID" value="NZ_JAAXPG010000006.1"/>
</dbReference>
<accession>A0A7X6MDF9</accession>
<dbReference type="Proteomes" id="UP000553209">
    <property type="component" value="Unassembled WGS sequence"/>
</dbReference>
<proteinExistence type="predicted"/>
<evidence type="ECO:0000256" key="2">
    <source>
        <dbReference type="ARBA" id="ARBA00023315"/>
    </source>
</evidence>
<dbReference type="AlphaFoldDB" id="A0A7X6MDF9"/>
<keyword evidence="5" id="KW-1185">Reference proteome</keyword>
<dbReference type="InterPro" id="IPR016181">
    <property type="entry name" value="Acyl_CoA_acyltransferase"/>
</dbReference>
<dbReference type="SUPFAM" id="SSF55729">
    <property type="entry name" value="Acyl-CoA N-acyltransferases (Nat)"/>
    <property type="match status" value="1"/>
</dbReference>
<feature type="domain" description="N-acetyltransferase" evidence="3">
    <location>
        <begin position="1"/>
        <end position="171"/>
    </location>
</feature>
<dbReference type="InterPro" id="IPR050832">
    <property type="entry name" value="Bact_Acetyltransf"/>
</dbReference>
<dbReference type="GO" id="GO:0016747">
    <property type="term" value="F:acyltransferase activity, transferring groups other than amino-acyl groups"/>
    <property type="evidence" value="ECO:0007669"/>
    <property type="project" value="InterPro"/>
</dbReference>
<dbReference type="Gene3D" id="3.40.630.30">
    <property type="match status" value="1"/>
</dbReference>
<dbReference type="InterPro" id="IPR000182">
    <property type="entry name" value="GNAT_dom"/>
</dbReference>
<protein>
    <submittedName>
        <fullName evidence="4">GNAT family N-acetyltransferase</fullName>
    </submittedName>
</protein>
<comment type="caution">
    <text evidence="4">The sequence shown here is derived from an EMBL/GenBank/DDBJ whole genome shotgun (WGS) entry which is preliminary data.</text>
</comment>